<dbReference type="Proteomes" id="UP000324143">
    <property type="component" value="Unassembled WGS sequence"/>
</dbReference>
<dbReference type="SUPFAM" id="SSF52540">
    <property type="entry name" value="P-loop containing nucleoside triphosphate hydrolases"/>
    <property type="match status" value="1"/>
</dbReference>
<evidence type="ECO:0000256" key="6">
    <source>
        <dbReference type="HAMAP-Rule" id="MF_02040"/>
    </source>
</evidence>
<keyword evidence="1 6" id="KW-0479">Metal-binding</keyword>
<evidence type="ECO:0000256" key="2">
    <source>
        <dbReference type="ARBA" id="ARBA00022741"/>
    </source>
</evidence>
<comment type="subunit">
    <text evidence="6">Homodimer.</text>
</comment>
<keyword evidence="7" id="KW-0175">Coiled coil</keyword>
<evidence type="ECO:0000313" key="9">
    <source>
        <dbReference type="Proteomes" id="UP000324143"/>
    </source>
</evidence>
<comment type="function">
    <text evidence="6">Binds and transfers iron-sulfur (Fe-S) clusters to target apoproteins. Can hydrolyze ATP.</text>
</comment>
<evidence type="ECO:0000256" key="7">
    <source>
        <dbReference type="SAM" id="Coils"/>
    </source>
</evidence>
<dbReference type="EMBL" id="VSIX01000028">
    <property type="protein sequence ID" value="TYB31814.1"/>
    <property type="molecule type" value="Genomic_DNA"/>
</dbReference>
<dbReference type="Gene3D" id="3.40.50.300">
    <property type="entry name" value="P-loop containing nucleotide triphosphate hydrolases"/>
    <property type="match status" value="1"/>
</dbReference>
<dbReference type="PANTHER" id="PTHR23264">
    <property type="entry name" value="NUCLEOTIDE-BINDING PROTEIN NBP35 YEAST -RELATED"/>
    <property type="match status" value="1"/>
</dbReference>
<organism evidence="8 9">
    <name type="scientific">Candidatus Mcinerneyibacterium aminivorans</name>
    <dbReference type="NCBI Taxonomy" id="2703815"/>
    <lineage>
        <taxon>Bacteria</taxon>
        <taxon>Candidatus Macinerneyibacteriota</taxon>
        <taxon>Candidatus Mcinerneyibacteria</taxon>
        <taxon>Candidatus Mcinerneyibacteriales</taxon>
        <taxon>Candidatus Mcinerneyibacteriaceae</taxon>
        <taxon>Candidatus Mcinerneyibacterium</taxon>
    </lineage>
</organism>
<evidence type="ECO:0000256" key="1">
    <source>
        <dbReference type="ARBA" id="ARBA00022723"/>
    </source>
</evidence>
<dbReference type="GO" id="GO:0005524">
    <property type="term" value="F:ATP binding"/>
    <property type="evidence" value="ECO:0007669"/>
    <property type="project" value="UniProtKB-UniRule"/>
</dbReference>
<name>A0A5D0MDH0_9BACT</name>
<comment type="similarity">
    <text evidence="6">Belongs to the Mrp/NBP35 ATP-binding proteins family.</text>
</comment>
<dbReference type="GO" id="GO:0005829">
    <property type="term" value="C:cytosol"/>
    <property type="evidence" value="ECO:0007669"/>
    <property type="project" value="TreeGrafter"/>
</dbReference>
<dbReference type="InterPro" id="IPR033756">
    <property type="entry name" value="YlxH/NBP35"/>
</dbReference>
<dbReference type="CDD" id="cd02037">
    <property type="entry name" value="Mrp_NBP35"/>
    <property type="match status" value="1"/>
</dbReference>
<dbReference type="InterPro" id="IPR019591">
    <property type="entry name" value="Mrp/NBP35_ATP-bd"/>
</dbReference>
<dbReference type="GO" id="GO:0016887">
    <property type="term" value="F:ATP hydrolysis activity"/>
    <property type="evidence" value="ECO:0007669"/>
    <property type="project" value="UniProtKB-UniRule"/>
</dbReference>
<keyword evidence="2 6" id="KW-0547">Nucleotide-binding</keyword>
<dbReference type="GO" id="GO:0051536">
    <property type="term" value="F:iron-sulfur cluster binding"/>
    <property type="evidence" value="ECO:0007669"/>
    <property type="project" value="UniProtKB-UniRule"/>
</dbReference>
<dbReference type="HAMAP" id="MF_02040">
    <property type="entry name" value="Mrp_NBP35"/>
    <property type="match status" value="1"/>
</dbReference>
<proteinExistence type="inferred from homology"/>
<keyword evidence="4 6" id="KW-0408">Iron</keyword>
<dbReference type="Pfam" id="PF10609">
    <property type="entry name" value="ParA"/>
    <property type="match status" value="1"/>
</dbReference>
<keyword evidence="3 6" id="KW-0067">ATP-binding</keyword>
<dbReference type="PANTHER" id="PTHR23264:SF19">
    <property type="entry name" value="CYTOSOLIC FE-S CLUSTER ASSEMBLY FACTOR NUBP2"/>
    <property type="match status" value="1"/>
</dbReference>
<accession>A0A5D0MDH0</accession>
<feature type="binding site" evidence="6">
    <location>
        <begin position="35"/>
        <end position="42"/>
    </location>
    <ligand>
        <name>ATP</name>
        <dbReference type="ChEBI" id="CHEBI:30616"/>
    </ligand>
</feature>
<dbReference type="GO" id="GO:0016226">
    <property type="term" value="P:iron-sulfur cluster assembly"/>
    <property type="evidence" value="ECO:0007669"/>
    <property type="project" value="InterPro"/>
</dbReference>
<comment type="caution">
    <text evidence="8">The sequence shown here is derived from an EMBL/GenBank/DDBJ whole genome shotgun (WGS) entry which is preliminary data.</text>
</comment>
<reference evidence="8" key="1">
    <citation type="submission" date="2019-08" db="EMBL/GenBank/DDBJ databases">
        <title>Genomic characterization of a novel candidate phylum (ARYD3) from a high temperature, high salinity tertiary oil reservoir in north central Oklahoma, USA.</title>
        <authorList>
            <person name="Youssef N.H."/>
            <person name="Yadav A."/>
            <person name="Elshahed M.S."/>
        </authorList>
    </citation>
    <scope>NUCLEOTIDE SEQUENCE [LARGE SCALE GENOMIC DNA]</scope>
    <source>
        <strain evidence="8">ARYD3</strain>
    </source>
</reference>
<dbReference type="GO" id="GO:0140663">
    <property type="term" value="F:ATP-dependent FeS chaperone activity"/>
    <property type="evidence" value="ECO:0007669"/>
    <property type="project" value="InterPro"/>
</dbReference>
<evidence type="ECO:0000256" key="5">
    <source>
        <dbReference type="ARBA" id="ARBA00023014"/>
    </source>
</evidence>
<evidence type="ECO:0000256" key="3">
    <source>
        <dbReference type="ARBA" id="ARBA00022840"/>
    </source>
</evidence>
<evidence type="ECO:0000313" key="8">
    <source>
        <dbReference type="EMBL" id="TYB31814.1"/>
    </source>
</evidence>
<keyword evidence="5 6" id="KW-0411">Iron-sulfur</keyword>
<sequence length="279" mass="30520">MSNKKINHNQEKEKKEKMQKENLERIKKKIIVMSGKGGVGKSTVATNLVYGLALEGKTVGILDVDIHGPSIGKLMGIEGKKLGKPKSDNRPTPVRVVENVYAVTIASFLENPDTPLVWRGPLKTGAIKQFLQDIEWPELDYLIVDCPPGTGDEPLTISQILGGMDGSIIVTTPQDIALLDARKTINFSRKMNVEVLGIVENMSGFKCPHCGEEINLFKTGGGSKAAKDFEVDLLGNIPVDKDIVDATDSGRPYIYDNSNNEGAKIYKDITRKIINKMGV</sequence>
<keyword evidence="9" id="KW-1185">Reference proteome</keyword>
<feature type="coiled-coil region" evidence="7">
    <location>
        <begin position="1"/>
        <end position="29"/>
    </location>
</feature>
<gene>
    <name evidence="8" type="ORF">FXF47_02160</name>
</gene>
<dbReference type="PROSITE" id="PS01215">
    <property type="entry name" value="MRP"/>
    <property type="match status" value="1"/>
</dbReference>
<dbReference type="AlphaFoldDB" id="A0A5D0MDH0"/>
<dbReference type="InterPro" id="IPR000808">
    <property type="entry name" value="Mrp-like_CS"/>
</dbReference>
<evidence type="ECO:0000256" key="4">
    <source>
        <dbReference type="ARBA" id="ARBA00023004"/>
    </source>
</evidence>
<dbReference type="FunFam" id="3.40.50.300:FF:001119">
    <property type="entry name" value="Iron-sulfur cluster carrier protein"/>
    <property type="match status" value="1"/>
</dbReference>
<keyword evidence="6" id="KW-0378">Hydrolase</keyword>
<protein>
    <recommendedName>
        <fullName evidence="6">Iron-sulfur cluster carrier protein</fullName>
    </recommendedName>
</protein>
<dbReference type="InterPro" id="IPR027417">
    <property type="entry name" value="P-loop_NTPase"/>
</dbReference>
<dbReference type="GO" id="GO:0046872">
    <property type="term" value="F:metal ion binding"/>
    <property type="evidence" value="ECO:0007669"/>
    <property type="project" value="UniProtKB-KW"/>
</dbReference>